<proteinExistence type="predicted"/>
<reference evidence="1" key="2">
    <citation type="submission" date="2015-07" db="EMBL/GenBank/DDBJ databases">
        <authorList>
            <person name="Noorani M."/>
        </authorList>
    </citation>
    <scope>NUCLEOTIDE SEQUENCE</scope>
    <source>
        <strain evidence="1">Yugu1</strain>
    </source>
</reference>
<accession>A0A368PIZ0</accession>
<protein>
    <recommendedName>
        <fullName evidence="2">Reverse transcriptase domain-containing protein</fullName>
    </recommendedName>
</protein>
<dbReference type="EMBL" id="CM003528">
    <property type="protein sequence ID" value="RCV05010.1"/>
    <property type="molecule type" value="Genomic_DNA"/>
</dbReference>
<evidence type="ECO:0008006" key="2">
    <source>
        <dbReference type="Google" id="ProtNLM"/>
    </source>
</evidence>
<sequence>MVQADTRISHPAATNQPYPVLQYADDTLLLLKADLGGLTALKQLCGHTEDCDHIIFRCGFSSHVWRAMGFQIEGASVKSLWTVGRPAMVPSRQFYTLLLLVSWMLWKQRNDLVFQHIQPCHSTFWRSCRDEARLWSRRFSREDRLVADVWCSMFNSM</sequence>
<dbReference type="OrthoDB" id="684052at2759"/>
<organism evidence="1">
    <name type="scientific">Setaria italica</name>
    <name type="common">Foxtail millet</name>
    <name type="synonym">Panicum italicum</name>
    <dbReference type="NCBI Taxonomy" id="4555"/>
    <lineage>
        <taxon>Eukaryota</taxon>
        <taxon>Viridiplantae</taxon>
        <taxon>Streptophyta</taxon>
        <taxon>Embryophyta</taxon>
        <taxon>Tracheophyta</taxon>
        <taxon>Spermatophyta</taxon>
        <taxon>Magnoliopsida</taxon>
        <taxon>Liliopsida</taxon>
        <taxon>Poales</taxon>
        <taxon>Poaceae</taxon>
        <taxon>PACMAD clade</taxon>
        <taxon>Panicoideae</taxon>
        <taxon>Panicodae</taxon>
        <taxon>Paniceae</taxon>
        <taxon>Cenchrinae</taxon>
        <taxon>Setaria</taxon>
    </lineage>
</organism>
<name>A0A368PIZ0_SETIT</name>
<evidence type="ECO:0000313" key="1">
    <source>
        <dbReference type="EMBL" id="RCV05010.1"/>
    </source>
</evidence>
<dbReference type="AlphaFoldDB" id="A0A368PIZ0"/>
<reference evidence="1" key="1">
    <citation type="journal article" date="2012" name="Nat. Biotechnol.">
        <title>Reference genome sequence of the model plant Setaria.</title>
        <authorList>
            <person name="Bennetzen J.L."/>
            <person name="Schmutz J."/>
            <person name="Wang H."/>
            <person name="Percifield R."/>
            <person name="Hawkins J."/>
            <person name="Pontaroli A.C."/>
            <person name="Estep M."/>
            <person name="Feng L."/>
            <person name="Vaughn J.N."/>
            <person name="Grimwood J."/>
            <person name="Jenkins J."/>
            <person name="Barry K."/>
            <person name="Lindquist E."/>
            <person name="Hellsten U."/>
            <person name="Deshpande S."/>
            <person name="Wang X."/>
            <person name="Wu X."/>
            <person name="Mitros T."/>
            <person name="Triplett J."/>
            <person name="Yang X."/>
            <person name="Ye C.Y."/>
            <person name="Mauro-Herrera M."/>
            <person name="Wang L."/>
            <person name="Li P."/>
            <person name="Sharma M."/>
            <person name="Sharma R."/>
            <person name="Ronald P.C."/>
            <person name="Panaud O."/>
            <person name="Kellogg E.A."/>
            <person name="Brutnell T.P."/>
            <person name="Doust A.N."/>
            <person name="Tuskan G.A."/>
            <person name="Rokhsar D."/>
            <person name="Devos K.M."/>
        </authorList>
    </citation>
    <scope>NUCLEOTIDE SEQUENCE [LARGE SCALE GENOMIC DNA]</scope>
    <source>
        <strain evidence="1">Yugu1</strain>
    </source>
</reference>
<gene>
    <name evidence="1" type="ORF">SETIT_1G047600v2</name>
</gene>